<keyword evidence="4" id="KW-1185">Reference proteome</keyword>
<protein>
    <submittedName>
        <fullName evidence="3">Uncharacterized protein</fullName>
    </submittedName>
</protein>
<comment type="caution">
    <text evidence="3">The sequence shown here is derived from an EMBL/GenBank/DDBJ whole genome shotgun (WGS) entry which is preliminary data.</text>
</comment>
<evidence type="ECO:0000313" key="4">
    <source>
        <dbReference type="Proteomes" id="UP001611415"/>
    </source>
</evidence>
<dbReference type="EMBL" id="JBIRYO010000004">
    <property type="protein sequence ID" value="MFI2473466.1"/>
    <property type="molecule type" value="Genomic_DNA"/>
</dbReference>
<reference evidence="3 4" key="1">
    <citation type="submission" date="2024-10" db="EMBL/GenBank/DDBJ databases">
        <title>The Natural Products Discovery Center: Release of the First 8490 Sequenced Strains for Exploring Actinobacteria Biosynthetic Diversity.</title>
        <authorList>
            <person name="Kalkreuter E."/>
            <person name="Kautsar S.A."/>
            <person name="Yang D."/>
            <person name="Bader C.D."/>
            <person name="Teijaro C.N."/>
            <person name="Fluegel L."/>
            <person name="Davis C.M."/>
            <person name="Simpson J.R."/>
            <person name="Lauterbach L."/>
            <person name="Steele A.D."/>
            <person name="Gui C."/>
            <person name="Meng S."/>
            <person name="Li G."/>
            <person name="Viehrig K."/>
            <person name="Ye F."/>
            <person name="Su P."/>
            <person name="Kiefer A.F."/>
            <person name="Nichols A."/>
            <person name="Cepeda A.J."/>
            <person name="Yan W."/>
            <person name="Fan B."/>
            <person name="Jiang Y."/>
            <person name="Adhikari A."/>
            <person name="Zheng C.-J."/>
            <person name="Schuster L."/>
            <person name="Cowan T.M."/>
            <person name="Smanski M.J."/>
            <person name="Chevrette M.G."/>
            <person name="De Carvalho L.P.S."/>
            <person name="Shen B."/>
        </authorList>
    </citation>
    <scope>NUCLEOTIDE SEQUENCE [LARGE SCALE GENOMIC DNA]</scope>
    <source>
        <strain evidence="3 4">NPDC019275</strain>
    </source>
</reference>
<evidence type="ECO:0000256" key="2">
    <source>
        <dbReference type="SAM" id="MobiDB-lite"/>
    </source>
</evidence>
<proteinExistence type="predicted"/>
<sequence length="421" mass="47286">MARETVAIHERAAAERAQWQQEGLDDARRANVEERFLARIDAAQPDRHRYIAQASWTDPDGGTLTESRSFATEHTATEWLQGRIHGTSWAEGTTLYVETRDTHNAAKQYTDRGRPETVVGWLAAREAVLRERTLTGQVHREDIRAAREVENRDQVAQQDREPEQPSADLRFNARVAFLPEGADRVVYEYGAHASEADAAAWIQQQVAQARPAPGTTVQVAAYEESSEGRSDSLFRAVGRREEVAGDLTQWRVDIANVAADRERPQNPQHEQRSEGDRLAAIERQLSAVGADRDKLSNRVEILQRGLDAVTADRDEIRKSLAAAQGRIEELKNRNIRLASEIGELRDRPDAAQVIGERDRYKRERDEAVAKLHARTPAKDRYGSAEKVAHERLGDTQAWPAPERPTGAQRNGNGRNGIDRSR</sequence>
<feature type="region of interest" description="Disordered" evidence="2">
    <location>
        <begin position="373"/>
        <end position="421"/>
    </location>
</feature>
<keyword evidence="1" id="KW-0175">Coiled coil</keyword>
<evidence type="ECO:0000313" key="3">
    <source>
        <dbReference type="EMBL" id="MFI2473466.1"/>
    </source>
</evidence>
<accession>A0ABW7WX85</accession>
<dbReference type="Proteomes" id="UP001611415">
    <property type="component" value="Unassembled WGS sequence"/>
</dbReference>
<name>A0ABW7WX85_9NOCA</name>
<dbReference type="RefSeq" id="WP_397092091.1">
    <property type="nucleotide sequence ID" value="NZ_JBIRYO010000004.1"/>
</dbReference>
<feature type="compositionally biased region" description="Basic and acidic residues" evidence="2">
    <location>
        <begin position="376"/>
        <end position="393"/>
    </location>
</feature>
<feature type="coiled-coil region" evidence="1">
    <location>
        <begin position="278"/>
        <end position="347"/>
    </location>
</feature>
<evidence type="ECO:0000256" key="1">
    <source>
        <dbReference type="SAM" id="Coils"/>
    </source>
</evidence>
<organism evidence="3 4">
    <name type="scientific">Nocardia xishanensis</name>
    <dbReference type="NCBI Taxonomy" id="238964"/>
    <lineage>
        <taxon>Bacteria</taxon>
        <taxon>Bacillati</taxon>
        <taxon>Actinomycetota</taxon>
        <taxon>Actinomycetes</taxon>
        <taxon>Mycobacteriales</taxon>
        <taxon>Nocardiaceae</taxon>
        <taxon>Nocardia</taxon>
    </lineage>
</organism>
<gene>
    <name evidence="3" type="ORF">ACH49W_08815</name>
</gene>